<name>A6GAP3_9BACT</name>
<dbReference type="eggNOG" id="ENOG5032K9J">
    <property type="taxonomic scope" value="Bacteria"/>
</dbReference>
<comment type="caution">
    <text evidence="1">The sequence shown here is derived from an EMBL/GenBank/DDBJ whole genome shotgun (WGS) entry which is preliminary data.</text>
</comment>
<dbReference type="OrthoDB" id="6857979at2"/>
<evidence type="ECO:0000313" key="2">
    <source>
        <dbReference type="Proteomes" id="UP000005801"/>
    </source>
</evidence>
<sequence>MQLARARITDDPMLARVLTPDAESRLVLAFLIQLSALGRHLSTAHETLIQHITPRCRAVGRAKLGRELTTRARREAAYRGMSGEDLEVLVPRWNRHHSPQLCIDTLLDAAPTEAMQAYLRVHMRSLEGPLPFALLAMEVELEHLAAHLGPALEDACESALGPELAGELAILEGFAPRRGSQSLATLDRLLTEAPELAKDLARAGASSLSAFIDILDDCVSRAESIAAYGQLQAHQPRSA</sequence>
<dbReference type="InterPro" id="IPR016084">
    <property type="entry name" value="Haem_Oase-like_multi-hlx"/>
</dbReference>
<gene>
    <name evidence="1" type="ORF">PPSIR1_19719</name>
</gene>
<evidence type="ECO:0000313" key="1">
    <source>
        <dbReference type="EMBL" id="EDM77105.1"/>
    </source>
</evidence>
<accession>A6GAP3</accession>
<protein>
    <submittedName>
        <fullName evidence="1">Uncharacterized protein</fullName>
    </submittedName>
</protein>
<keyword evidence="2" id="KW-1185">Reference proteome</keyword>
<dbReference type="Gene3D" id="1.20.910.10">
    <property type="entry name" value="Heme oxygenase-like"/>
    <property type="match status" value="1"/>
</dbReference>
<reference evidence="1 2" key="1">
    <citation type="submission" date="2007-06" db="EMBL/GenBank/DDBJ databases">
        <authorList>
            <person name="Shimkets L."/>
            <person name="Ferriera S."/>
            <person name="Johnson J."/>
            <person name="Kravitz S."/>
            <person name="Beeson K."/>
            <person name="Sutton G."/>
            <person name="Rogers Y.-H."/>
            <person name="Friedman R."/>
            <person name="Frazier M."/>
            <person name="Venter J.C."/>
        </authorList>
    </citation>
    <scope>NUCLEOTIDE SEQUENCE [LARGE SCALE GENOMIC DNA]</scope>
    <source>
        <strain evidence="1 2">SIR-1</strain>
    </source>
</reference>
<dbReference type="RefSeq" id="WP_006973785.1">
    <property type="nucleotide sequence ID" value="NZ_ABCS01000052.1"/>
</dbReference>
<proteinExistence type="predicted"/>
<organism evidence="1 2">
    <name type="scientific">Plesiocystis pacifica SIR-1</name>
    <dbReference type="NCBI Taxonomy" id="391625"/>
    <lineage>
        <taxon>Bacteria</taxon>
        <taxon>Pseudomonadati</taxon>
        <taxon>Myxococcota</taxon>
        <taxon>Polyangia</taxon>
        <taxon>Nannocystales</taxon>
        <taxon>Nannocystaceae</taxon>
        <taxon>Plesiocystis</taxon>
    </lineage>
</organism>
<dbReference type="EMBL" id="ABCS01000052">
    <property type="protein sequence ID" value="EDM77105.1"/>
    <property type="molecule type" value="Genomic_DNA"/>
</dbReference>
<dbReference type="Proteomes" id="UP000005801">
    <property type="component" value="Unassembled WGS sequence"/>
</dbReference>
<dbReference type="AlphaFoldDB" id="A6GAP3"/>